<comment type="caution">
    <text evidence="1">The sequence shown here is derived from an EMBL/GenBank/DDBJ whole genome shotgun (WGS) entry which is preliminary data.</text>
</comment>
<dbReference type="AlphaFoldDB" id="A0A841AM49"/>
<keyword evidence="2" id="KW-1185">Reference proteome</keyword>
<organism evidence="1 2">
    <name type="scientific">Conyzicola lurida</name>
    <dbReference type="NCBI Taxonomy" id="1172621"/>
    <lineage>
        <taxon>Bacteria</taxon>
        <taxon>Bacillati</taxon>
        <taxon>Actinomycetota</taxon>
        <taxon>Actinomycetes</taxon>
        <taxon>Micrococcales</taxon>
        <taxon>Microbacteriaceae</taxon>
        <taxon>Conyzicola</taxon>
    </lineage>
</organism>
<accession>A0A841AM49</accession>
<evidence type="ECO:0008006" key="3">
    <source>
        <dbReference type="Google" id="ProtNLM"/>
    </source>
</evidence>
<proteinExistence type="predicted"/>
<name>A0A841AM49_9MICO</name>
<dbReference type="InterPro" id="IPR021408">
    <property type="entry name" value="DUF3046"/>
</dbReference>
<dbReference type="EMBL" id="JACHMJ010000001">
    <property type="protein sequence ID" value="MBB5842811.1"/>
    <property type="molecule type" value="Genomic_DNA"/>
</dbReference>
<reference evidence="1 2" key="1">
    <citation type="submission" date="2020-08" db="EMBL/GenBank/DDBJ databases">
        <title>Sequencing the genomes of 1000 actinobacteria strains.</title>
        <authorList>
            <person name="Klenk H.-P."/>
        </authorList>
    </citation>
    <scope>NUCLEOTIDE SEQUENCE [LARGE SCALE GENOMIC DNA]</scope>
    <source>
        <strain evidence="1 2">DSM 105784</strain>
    </source>
</reference>
<dbReference type="RefSeq" id="WP_184234512.1">
    <property type="nucleotide sequence ID" value="NZ_JACHMJ010000001.1"/>
</dbReference>
<sequence length="74" mass="8089">MRLSEFRIAVTDEFGDAYGRVLTRDLVLGAVGGLTADQAIKAGVAPREIWNALCDASDVPLERRYGVGLREPRN</sequence>
<dbReference type="Pfam" id="PF11248">
    <property type="entry name" value="DUF3046"/>
    <property type="match status" value="1"/>
</dbReference>
<evidence type="ECO:0000313" key="2">
    <source>
        <dbReference type="Proteomes" id="UP000536685"/>
    </source>
</evidence>
<evidence type="ECO:0000313" key="1">
    <source>
        <dbReference type="EMBL" id="MBB5842811.1"/>
    </source>
</evidence>
<dbReference type="Proteomes" id="UP000536685">
    <property type="component" value="Unassembled WGS sequence"/>
</dbReference>
<gene>
    <name evidence="1" type="ORF">HD599_001134</name>
</gene>
<protein>
    <recommendedName>
        <fullName evidence="3">DUF3046 family protein</fullName>
    </recommendedName>
</protein>